<accession>A0A1G7I0V2</accession>
<keyword evidence="2 4" id="KW-0442">Lipid degradation</keyword>
<dbReference type="SUPFAM" id="SSF52151">
    <property type="entry name" value="FabD/lysophospholipase-like"/>
    <property type="match status" value="1"/>
</dbReference>
<dbReference type="GO" id="GO:0016020">
    <property type="term" value="C:membrane"/>
    <property type="evidence" value="ECO:0007669"/>
    <property type="project" value="TreeGrafter"/>
</dbReference>
<dbReference type="RefSeq" id="WP_092788104.1">
    <property type="nucleotide sequence ID" value="NZ_FNAP01000028.1"/>
</dbReference>
<keyword evidence="7" id="KW-1185">Reference proteome</keyword>
<keyword evidence="3 4" id="KW-0443">Lipid metabolism</keyword>
<dbReference type="OrthoDB" id="9807112at2"/>
<evidence type="ECO:0000256" key="2">
    <source>
        <dbReference type="ARBA" id="ARBA00022963"/>
    </source>
</evidence>
<evidence type="ECO:0000259" key="5">
    <source>
        <dbReference type="PROSITE" id="PS51635"/>
    </source>
</evidence>
<evidence type="ECO:0000256" key="3">
    <source>
        <dbReference type="ARBA" id="ARBA00023098"/>
    </source>
</evidence>
<feature type="short sequence motif" description="DGA/G" evidence="4">
    <location>
        <begin position="212"/>
        <end position="214"/>
    </location>
</feature>
<organism evidence="6 7">
    <name type="scientific">Rhodospira trueperi</name>
    <dbReference type="NCBI Taxonomy" id="69960"/>
    <lineage>
        <taxon>Bacteria</taxon>
        <taxon>Pseudomonadati</taxon>
        <taxon>Pseudomonadota</taxon>
        <taxon>Alphaproteobacteria</taxon>
        <taxon>Rhodospirillales</taxon>
        <taxon>Rhodospirillaceae</taxon>
        <taxon>Rhodospira</taxon>
    </lineage>
</organism>
<dbReference type="PANTHER" id="PTHR24185">
    <property type="entry name" value="CALCIUM-INDEPENDENT PHOSPHOLIPASE A2-GAMMA"/>
    <property type="match status" value="1"/>
</dbReference>
<sequence length="400" mass="43422">MSNTTDPSDRDRHLFGPGPKRMLALDGGAVRGIVSVAFLERMEAMLAARSDDPDGFRLSHYFDLIGGTSTGALIATGLALGLKVDHLRRFYTERTRKIFRRSRFRIAGVQLLFDAKPLVEEILAEVGDRTLDSPDLKTGLVIVTSRMDTGSPWIVTNIPGTKYWDTRTERGTLGNRYYRLASLLRASTAAPYYFKPEPIAVVEGQPPGWFVDGGVSPYNNPSLAMLQAATLSAYGLRWTPGAQTLLLVSVGTGSHRRRVPGEQIGRMSALGVAMRALSGVIADNQRMTLALLQVLSTPADPWPVNNEVGDLSDDLLGGRALLSFQRYDVQFDPSWVAEHTGITISDDEAKAFERLDNAAAVDSAYRIAGAAAERQVRAAHFPPAFDGVCKDSGEGCVAPV</sequence>
<evidence type="ECO:0000313" key="6">
    <source>
        <dbReference type="EMBL" id="SDF06203.1"/>
    </source>
</evidence>
<evidence type="ECO:0000313" key="7">
    <source>
        <dbReference type="Proteomes" id="UP000199412"/>
    </source>
</evidence>
<keyword evidence="1 4" id="KW-0378">Hydrolase</keyword>
<dbReference type="InterPro" id="IPR016035">
    <property type="entry name" value="Acyl_Trfase/lysoPLipase"/>
</dbReference>
<feature type="short sequence motif" description="GXSXG" evidence="4">
    <location>
        <begin position="67"/>
        <end position="71"/>
    </location>
</feature>
<dbReference type="Proteomes" id="UP000199412">
    <property type="component" value="Unassembled WGS sequence"/>
</dbReference>
<feature type="domain" description="PNPLA" evidence="5">
    <location>
        <begin position="23"/>
        <end position="226"/>
    </location>
</feature>
<comment type="caution">
    <text evidence="4">Lacks conserved residue(s) required for the propagation of feature annotation.</text>
</comment>
<evidence type="ECO:0000256" key="1">
    <source>
        <dbReference type="ARBA" id="ARBA00022801"/>
    </source>
</evidence>
<dbReference type="Gene3D" id="3.40.1090.10">
    <property type="entry name" value="Cytosolic phospholipase A2 catalytic domain"/>
    <property type="match status" value="1"/>
</dbReference>
<dbReference type="GO" id="GO:0006631">
    <property type="term" value="P:fatty acid metabolic process"/>
    <property type="evidence" value="ECO:0007669"/>
    <property type="project" value="TreeGrafter"/>
</dbReference>
<evidence type="ECO:0000256" key="4">
    <source>
        <dbReference type="PROSITE-ProRule" id="PRU01161"/>
    </source>
</evidence>
<feature type="active site" description="Nucleophile" evidence="4">
    <location>
        <position position="69"/>
    </location>
</feature>
<dbReference type="PANTHER" id="PTHR24185:SF1">
    <property type="entry name" value="CALCIUM-INDEPENDENT PHOSPHOLIPASE A2-GAMMA"/>
    <property type="match status" value="1"/>
</dbReference>
<dbReference type="STRING" id="69960.SAMN05421720_1285"/>
<dbReference type="GO" id="GO:0004620">
    <property type="term" value="F:phospholipase activity"/>
    <property type="evidence" value="ECO:0007669"/>
    <property type="project" value="TreeGrafter"/>
</dbReference>
<gene>
    <name evidence="6" type="ORF">SAMN05421720_1285</name>
</gene>
<protein>
    <submittedName>
        <fullName evidence="6">Patatin-like phospholipase</fullName>
    </submittedName>
</protein>
<dbReference type="Pfam" id="PF01734">
    <property type="entry name" value="Patatin"/>
    <property type="match status" value="1"/>
</dbReference>
<reference evidence="6 7" key="1">
    <citation type="submission" date="2016-10" db="EMBL/GenBank/DDBJ databases">
        <authorList>
            <person name="de Groot N.N."/>
        </authorList>
    </citation>
    <scope>NUCLEOTIDE SEQUENCE [LARGE SCALE GENOMIC DNA]</scope>
    <source>
        <strain evidence="6 7">ATCC 700224</strain>
    </source>
</reference>
<dbReference type="GO" id="GO:0016042">
    <property type="term" value="P:lipid catabolic process"/>
    <property type="evidence" value="ECO:0007669"/>
    <property type="project" value="UniProtKB-UniRule"/>
</dbReference>
<name>A0A1G7I0V2_9PROT</name>
<dbReference type="EMBL" id="FNAP01000028">
    <property type="protein sequence ID" value="SDF06203.1"/>
    <property type="molecule type" value="Genomic_DNA"/>
</dbReference>
<dbReference type="PROSITE" id="PS51635">
    <property type="entry name" value="PNPLA"/>
    <property type="match status" value="1"/>
</dbReference>
<proteinExistence type="predicted"/>
<feature type="active site" description="Proton acceptor" evidence="4">
    <location>
        <position position="212"/>
    </location>
</feature>
<dbReference type="AlphaFoldDB" id="A0A1G7I0V2"/>
<dbReference type="InterPro" id="IPR002641">
    <property type="entry name" value="PNPLA_dom"/>
</dbReference>